<dbReference type="Proteomes" id="UP000467201">
    <property type="component" value="Chromosome"/>
</dbReference>
<dbReference type="SUPFAM" id="SSF55961">
    <property type="entry name" value="Bet v1-like"/>
    <property type="match status" value="1"/>
</dbReference>
<evidence type="ECO:0000313" key="1">
    <source>
        <dbReference type="EMBL" id="BBZ08099.1"/>
    </source>
</evidence>
<protein>
    <submittedName>
        <fullName evidence="1">Uncharacterized protein</fullName>
    </submittedName>
</protein>
<dbReference type="Gene3D" id="3.30.530.20">
    <property type="match status" value="1"/>
</dbReference>
<dbReference type="KEGG" id="mdr:MDOR_22680"/>
<gene>
    <name evidence="1" type="ORF">MDOR_22680</name>
</gene>
<evidence type="ECO:0000313" key="2">
    <source>
        <dbReference type="Proteomes" id="UP000467201"/>
    </source>
</evidence>
<name>A0A7I7VS34_9MYCO</name>
<dbReference type="InterPro" id="IPR023393">
    <property type="entry name" value="START-like_dom_sf"/>
</dbReference>
<organism evidence="1 2">
    <name type="scientific">Mycolicibacterium doricum</name>
    <dbReference type="NCBI Taxonomy" id="126673"/>
    <lineage>
        <taxon>Bacteria</taxon>
        <taxon>Bacillati</taxon>
        <taxon>Actinomycetota</taxon>
        <taxon>Actinomycetes</taxon>
        <taxon>Mycobacteriales</taxon>
        <taxon>Mycobacteriaceae</taxon>
        <taxon>Mycolicibacterium</taxon>
    </lineage>
</organism>
<proteinExistence type="predicted"/>
<accession>A0A7I7VS34</accession>
<dbReference type="EMBL" id="AP022605">
    <property type="protein sequence ID" value="BBZ08099.1"/>
    <property type="molecule type" value="Genomic_DNA"/>
</dbReference>
<sequence>MVEDGVMDGDTEVSRHIAVWAAGLARSGLRHSPRGWVADSPMGEVVVEFSPANEFGVLDHVVRMLSGDAVYNSLRVVPAGPGSSVARWCSACGDVTT</sequence>
<dbReference type="AlphaFoldDB" id="A0A7I7VS34"/>
<reference evidence="1 2" key="1">
    <citation type="journal article" date="2019" name="Emerg. Microbes Infect.">
        <title>Comprehensive subspecies identification of 175 nontuberculous mycobacteria species based on 7547 genomic profiles.</title>
        <authorList>
            <person name="Matsumoto Y."/>
            <person name="Kinjo T."/>
            <person name="Motooka D."/>
            <person name="Nabeya D."/>
            <person name="Jung N."/>
            <person name="Uechi K."/>
            <person name="Horii T."/>
            <person name="Iida T."/>
            <person name="Fujita J."/>
            <person name="Nakamura S."/>
        </authorList>
    </citation>
    <scope>NUCLEOTIDE SEQUENCE [LARGE SCALE GENOMIC DNA]</scope>
    <source>
        <strain evidence="1 2">JCM 12405</strain>
    </source>
</reference>